<dbReference type="Pfam" id="PF09250">
    <property type="entry name" value="Prim-Pol"/>
    <property type="match status" value="1"/>
</dbReference>
<dbReference type="CDD" id="cd04859">
    <property type="entry name" value="Prim_Pol"/>
    <property type="match status" value="1"/>
</dbReference>
<evidence type="ECO:0000313" key="5">
    <source>
        <dbReference type="Proteomes" id="UP000003100"/>
    </source>
</evidence>
<feature type="domain" description="DNA primase/polymerase bifunctional N-terminal" evidence="3">
    <location>
        <begin position="16"/>
        <end position="174"/>
    </location>
</feature>
<evidence type="ECO:0008006" key="6">
    <source>
        <dbReference type="Google" id="ProtNLM"/>
    </source>
</evidence>
<dbReference type="Gene3D" id="3.40.50.300">
    <property type="entry name" value="P-loop containing nucleotide triphosphate hydrolases"/>
    <property type="match status" value="1"/>
</dbReference>
<dbReference type="PANTHER" id="PTHR35372">
    <property type="entry name" value="ATP BINDING PROTEIN-RELATED"/>
    <property type="match status" value="1"/>
</dbReference>
<dbReference type="eggNOG" id="COG5519">
    <property type="taxonomic scope" value="Bacteria"/>
</dbReference>
<comment type="caution">
    <text evidence="4">The sequence shown here is derived from an EMBL/GenBank/DDBJ whole genome shotgun (WGS) entry which is preliminary data.</text>
</comment>
<evidence type="ECO:0000259" key="3">
    <source>
        <dbReference type="SMART" id="SM00943"/>
    </source>
</evidence>
<dbReference type="GeneID" id="86823381"/>
<dbReference type="RefSeq" id="WP_005952125.1">
    <property type="nucleotide sequence ID" value="NZ_CP136423.1"/>
</dbReference>
<dbReference type="SUPFAM" id="SSF56747">
    <property type="entry name" value="Prim-pol domain"/>
    <property type="match status" value="1"/>
</dbReference>
<keyword evidence="1" id="KW-0378">Hydrolase</keyword>
<gene>
    <name evidence="4" type="ORF">RUMHYD_03614</name>
</gene>
<reference evidence="4 5" key="2">
    <citation type="submission" date="2009-02" db="EMBL/GenBank/DDBJ databases">
        <title>Draft genome sequence of Blautia hydrogenotrophica DSM 10507 (Ruminococcus hydrogenotrophicus DSM 10507).</title>
        <authorList>
            <person name="Sudarsanam P."/>
            <person name="Ley R."/>
            <person name="Guruge J."/>
            <person name="Turnbaugh P.J."/>
            <person name="Mahowald M."/>
            <person name="Liep D."/>
            <person name="Gordon J."/>
        </authorList>
    </citation>
    <scope>NUCLEOTIDE SEQUENCE [LARGE SCALE GENOMIC DNA]</scope>
    <source>
        <strain evidence="5">DSM 10507 / JCM 14656 / S5a33</strain>
    </source>
</reference>
<dbReference type="eggNOG" id="COG3598">
    <property type="taxonomic scope" value="Bacteria"/>
</dbReference>
<dbReference type="InterPro" id="IPR014820">
    <property type="entry name" value="PriCT_1"/>
</dbReference>
<evidence type="ECO:0000256" key="1">
    <source>
        <dbReference type="ARBA" id="ARBA00022801"/>
    </source>
</evidence>
<proteinExistence type="predicted"/>
<protein>
    <recommendedName>
        <fullName evidence="6">DNA primase/polymerase bifunctional N-terminal domain-containing protein</fullName>
    </recommendedName>
</protein>
<dbReference type="PATRIC" id="fig|476272.21.peg.293"/>
<feature type="domain" description="Primase C-terminal 1" evidence="2">
    <location>
        <begin position="196"/>
        <end position="258"/>
    </location>
</feature>
<dbReference type="InterPro" id="IPR015330">
    <property type="entry name" value="DNA_primase/pol_bifunc_N"/>
</dbReference>
<organism evidence="4 5">
    <name type="scientific">Blautia hydrogenotrophica (strain DSM 10507 / JCM 14656 / S5a33)</name>
    <name type="common">Ruminococcus hydrogenotrophicus</name>
    <dbReference type="NCBI Taxonomy" id="476272"/>
    <lineage>
        <taxon>Bacteria</taxon>
        <taxon>Bacillati</taxon>
        <taxon>Bacillota</taxon>
        <taxon>Clostridia</taxon>
        <taxon>Lachnospirales</taxon>
        <taxon>Lachnospiraceae</taxon>
        <taxon>Blautia</taxon>
    </lineage>
</organism>
<accession>C0CRU8</accession>
<dbReference type="PANTHER" id="PTHR35372:SF2">
    <property type="entry name" value="SF3 HELICASE DOMAIN-CONTAINING PROTEIN"/>
    <property type="match status" value="1"/>
</dbReference>
<dbReference type="InterPro" id="IPR051620">
    <property type="entry name" value="ORF904-like_C"/>
</dbReference>
<evidence type="ECO:0000313" key="4">
    <source>
        <dbReference type="EMBL" id="EEG47518.1"/>
    </source>
</evidence>
<dbReference type="HOGENOM" id="CLU_433967_0_0_9"/>
<dbReference type="GO" id="GO:0016787">
    <property type="term" value="F:hydrolase activity"/>
    <property type="evidence" value="ECO:0007669"/>
    <property type="project" value="UniProtKB-KW"/>
</dbReference>
<reference evidence="4 5" key="1">
    <citation type="submission" date="2009-01" db="EMBL/GenBank/DDBJ databases">
        <authorList>
            <person name="Fulton L."/>
            <person name="Clifton S."/>
            <person name="Fulton B."/>
            <person name="Xu J."/>
            <person name="Minx P."/>
            <person name="Pepin K.H."/>
            <person name="Johnson M."/>
            <person name="Bhonagiri V."/>
            <person name="Nash W.E."/>
            <person name="Mardis E.R."/>
            <person name="Wilson R.K."/>
        </authorList>
    </citation>
    <scope>NUCLEOTIDE SEQUENCE [LARGE SCALE GENOMIC DNA]</scope>
    <source>
        <strain evidence="5">DSM 10507 / JCM 14656 / S5a33</strain>
    </source>
</reference>
<dbReference type="SMART" id="SM00942">
    <property type="entry name" value="PriCT_1"/>
    <property type="match status" value="1"/>
</dbReference>
<dbReference type="SUPFAM" id="SSF52540">
    <property type="entry name" value="P-loop containing nucleoside triphosphate hydrolases"/>
    <property type="match status" value="1"/>
</dbReference>
<dbReference type="AlphaFoldDB" id="C0CRU8"/>
<dbReference type="Proteomes" id="UP000003100">
    <property type="component" value="Unassembled WGS sequence"/>
</dbReference>
<name>C0CRU8_BLAHS</name>
<dbReference type="InterPro" id="IPR027417">
    <property type="entry name" value="P-loop_NTPase"/>
</dbReference>
<sequence length="616" mass="69043">MTERVTDAVASMKEWALRYAHLGLAVFPVKEKGKAPATPHGCKDATTDALQIETWWNINPQHNIGIATGSRSGGLVVIDLDIDEEKGKNGYETLKEWQKEHGDLPETWISITGNGGYHYFYRDTAANKNKVALYDGVDIRGEGGYIVAPPSIHPNGHTYEWEQEPGEYEIAQVNGQVIKFLLGPAPEKKQYFHQEEIIPEGQRVSTLIQLIGSQRSKGLGEAAIRAAVQAENEEKCIPPLTDQELERQVFPALKRGWMPERPYTKACDKGKVRQQKNNSLEMVTMDSAQEKEPDWLITGYIPRYQITSLAGDGGSGKTTVWCALAAAVSSGKKSFLEDFLPEDCGGGKPQKVMFFSAEDSFEYTLKRRLRKNGAILENILSIDIADERFQDIKFNSLFLEQLLEKYRPALCIFDPIQAFVPPEIRMGDRNAIRNCLAPLIGYGEKYGTTPLIIVHANKQSGVWGRKRIADSADIWDISRSVIMAGETNETGIRYLSHEKSNYGMTGNTVLYAIEDEVVCLKGYTKKKDKDFVTEVDYTTRQAPQREEAKEFILDFLKDGEKEVSELDAMAKAQSISANSLKNAKADLKKEGKIKYRSEGFNPKRFFVALIATEKTN</sequence>
<dbReference type="EMBL" id="ACBZ01000190">
    <property type="protein sequence ID" value="EEG47518.1"/>
    <property type="molecule type" value="Genomic_DNA"/>
</dbReference>
<dbReference type="Pfam" id="PF13481">
    <property type="entry name" value="AAA_25"/>
    <property type="match status" value="1"/>
</dbReference>
<dbReference type="SMART" id="SM00943">
    <property type="entry name" value="Prim-Pol"/>
    <property type="match status" value="1"/>
</dbReference>
<keyword evidence="5" id="KW-1185">Reference proteome</keyword>
<evidence type="ECO:0000259" key="2">
    <source>
        <dbReference type="SMART" id="SM00942"/>
    </source>
</evidence>